<dbReference type="PaxDb" id="39947-A0A0P0VXQ6"/>
<evidence type="ECO:0000313" key="3">
    <source>
        <dbReference type="Proteomes" id="UP000059680"/>
    </source>
</evidence>
<accession>A0A0P0VXQ6</accession>
<organism evidence="2 3">
    <name type="scientific">Oryza sativa subsp. japonica</name>
    <name type="common">Rice</name>
    <dbReference type="NCBI Taxonomy" id="39947"/>
    <lineage>
        <taxon>Eukaryota</taxon>
        <taxon>Viridiplantae</taxon>
        <taxon>Streptophyta</taxon>
        <taxon>Embryophyta</taxon>
        <taxon>Tracheophyta</taxon>
        <taxon>Spermatophyta</taxon>
        <taxon>Magnoliopsida</taxon>
        <taxon>Liliopsida</taxon>
        <taxon>Poales</taxon>
        <taxon>Poaceae</taxon>
        <taxon>BOP clade</taxon>
        <taxon>Oryzoideae</taxon>
        <taxon>Oryzeae</taxon>
        <taxon>Oryzinae</taxon>
        <taxon>Oryza</taxon>
        <taxon>Oryza sativa</taxon>
    </lineage>
</organism>
<protein>
    <submittedName>
        <fullName evidence="2">Os03g0360200 protein</fullName>
    </submittedName>
</protein>
<proteinExistence type="predicted"/>
<dbReference type="Gramene" id="Os03t0360200-00">
    <property type="protein sequence ID" value="Os03t0360200-00"/>
    <property type="gene ID" value="Os03g0360200"/>
</dbReference>
<sequence length="137" mass="16250">MCMPMATRRWRRPCSRRRRQHDRRRSVAARRLGSRFHYRRRQHDGRRSVACRRWQHRPRWAAAVRRRRRRLHVYCTSRRTTTTVVVLAVADAEAAERPERRAGVESSLEPVTEARRLLAGGAGRLLLLRLHPAQTTN</sequence>
<name>A0A0P0VXQ6_ORYSJ</name>
<dbReference type="EMBL" id="AP014959">
    <property type="protein sequence ID" value="BAS84278.1"/>
    <property type="molecule type" value="Genomic_DNA"/>
</dbReference>
<gene>
    <name evidence="2" type="ordered locus">Os03g0360200</name>
    <name evidence="2" type="ORF">OSNPB_030360200</name>
</gene>
<feature type="region of interest" description="Disordered" evidence="1">
    <location>
        <begin position="1"/>
        <end position="27"/>
    </location>
</feature>
<reference evidence="3" key="1">
    <citation type="journal article" date="2005" name="Nature">
        <title>The map-based sequence of the rice genome.</title>
        <authorList>
            <consortium name="International rice genome sequencing project (IRGSP)"/>
            <person name="Matsumoto T."/>
            <person name="Wu J."/>
            <person name="Kanamori H."/>
            <person name="Katayose Y."/>
            <person name="Fujisawa M."/>
            <person name="Namiki N."/>
            <person name="Mizuno H."/>
            <person name="Yamamoto K."/>
            <person name="Antonio B.A."/>
            <person name="Baba T."/>
            <person name="Sakata K."/>
            <person name="Nagamura Y."/>
            <person name="Aoki H."/>
            <person name="Arikawa K."/>
            <person name="Arita K."/>
            <person name="Bito T."/>
            <person name="Chiden Y."/>
            <person name="Fujitsuka N."/>
            <person name="Fukunaka R."/>
            <person name="Hamada M."/>
            <person name="Harada C."/>
            <person name="Hayashi A."/>
            <person name="Hijishita S."/>
            <person name="Honda M."/>
            <person name="Hosokawa S."/>
            <person name="Ichikawa Y."/>
            <person name="Idonuma A."/>
            <person name="Iijima M."/>
            <person name="Ikeda M."/>
            <person name="Ikeno M."/>
            <person name="Ito K."/>
            <person name="Ito S."/>
            <person name="Ito T."/>
            <person name="Ito Y."/>
            <person name="Ito Y."/>
            <person name="Iwabuchi A."/>
            <person name="Kamiya K."/>
            <person name="Karasawa W."/>
            <person name="Kurita K."/>
            <person name="Katagiri S."/>
            <person name="Kikuta A."/>
            <person name="Kobayashi H."/>
            <person name="Kobayashi N."/>
            <person name="Machita K."/>
            <person name="Maehara T."/>
            <person name="Masukawa M."/>
            <person name="Mizubayashi T."/>
            <person name="Mukai Y."/>
            <person name="Nagasaki H."/>
            <person name="Nagata Y."/>
            <person name="Naito S."/>
            <person name="Nakashima M."/>
            <person name="Nakama Y."/>
            <person name="Nakamichi Y."/>
            <person name="Nakamura M."/>
            <person name="Meguro A."/>
            <person name="Negishi M."/>
            <person name="Ohta I."/>
            <person name="Ohta T."/>
            <person name="Okamoto M."/>
            <person name="Ono N."/>
            <person name="Saji S."/>
            <person name="Sakaguchi M."/>
            <person name="Sakai K."/>
            <person name="Shibata M."/>
            <person name="Shimokawa T."/>
            <person name="Song J."/>
            <person name="Takazaki Y."/>
            <person name="Terasawa K."/>
            <person name="Tsugane M."/>
            <person name="Tsuji K."/>
            <person name="Ueda S."/>
            <person name="Waki K."/>
            <person name="Yamagata H."/>
            <person name="Yamamoto M."/>
            <person name="Yamamoto S."/>
            <person name="Yamane H."/>
            <person name="Yoshiki S."/>
            <person name="Yoshihara R."/>
            <person name="Yukawa K."/>
            <person name="Zhong H."/>
            <person name="Yano M."/>
            <person name="Yuan Q."/>
            <person name="Ouyang S."/>
            <person name="Liu J."/>
            <person name="Jones K.M."/>
            <person name="Gansberger K."/>
            <person name="Moffat K."/>
            <person name="Hill J."/>
            <person name="Bera J."/>
            <person name="Fadrosh D."/>
            <person name="Jin S."/>
            <person name="Johri S."/>
            <person name="Kim M."/>
            <person name="Overton L."/>
            <person name="Reardon M."/>
            <person name="Tsitrin T."/>
            <person name="Vuong H."/>
            <person name="Weaver B."/>
            <person name="Ciecko A."/>
            <person name="Tallon L."/>
            <person name="Jackson J."/>
            <person name="Pai G."/>
            <person name="Aken S.V."/>
            <person name="Utterback T."/>
            <person name="Reidmuller S."/>
            <person name="Feldblyum T."/>
            <person name="Hsiao J."/>
            <person name="Zismann V."/>
            <person name="Iobst S."/>
            <person name="de Vazeille A.R."/>
            <person name="Buell C.R."/>
            <person name="Ying K."/>
            <person name="Li Y."/>
            <person name="Lu T."/>
            <person name="Huang Y."/>
            <person name="Zhao Q."/>
            <person name="Feng Q."/>
            <person name="Zhang L."/>
            <person name="Zhu J."/>
            <person name="Weng Q."/>
            <person name="Mu J."/>
            <person name="Lu Y."/>
            <person name="Fan D."/>
            <person name="Liu Y."/>
            <person name="Guan J."/>
            <person name="Zhang Y."/>
            <person name="Yu S."/>
            <person name="Liu X."/>
            <person name="Zhang Y."/>
            <person name="Hong G."/>
            <person name="Han B."/>
            <person name="Choisne N."/>
            <person name="Demange N."/>
            <person name="Orjeda G."/>
            <person name="Samain S."/>
            <person name="Cattolico L."/>
            <person name="Pelletier E."/>
            <person name="Couloux A."/>
            <person name="Segurens B."/>
            <person name="Wincker P."/>
            <person name="D'Hont A."/>
            <person name="Scarpelli C."/>
            <person name="Weissenbach J."/>
            <person name="Salanoubat M."/>
            <person name="Quetier F."/>
            <person name="Yu Y."/>
            <person name="Kim H.R."/>
            <person name="Rambo T."/>
            <person name="Currie J."/>
            <person name="Collura K."/>
            <person name="Luo M."/>
            <person name="Yang T."/>
            <person name="Ammiraju J.S.S."/>
            <person name="Engler F."/>
            <person name="Soderlund C."/>
            <person name="Wing R.A."/>
            <person name="Palmer L.E."/>
            <person name="de la Bastide M."/>
            <person name="Spiegel L."/>
            <person name="Nascimento L."/>
            <person name="Zutavern T."/>
            <person name="O'Shaughnessy A."/>
            <person name="Dike S."/>
            <person name="Dedhia N."/>
            <person name="Preston R."/>
            <person name="Balija V."/>
            <person name="McCombie W.R."/>
            <person name="Chow T."/>
            <person name="Chen H."/>
            <person name="Chung M."/>
            <person name="Chen C."/>
            <person name="Shaw J."/>
            <person name="Wu H."/>
            <person name="Hsiao K."/>
            <person name="Chao Y."/>
            <person name="Chu M."/>
            <person name="Cheng C."/>
            <person name="Hour A."/>
            <person name="Lee P."/>
            <person name="Lin S."/>
            <person name="Lin Y."/>
            <person name="Liou J."/>
            <person name="Liu S."/>
            <person name="Hsing Y."/>
            <person name="Raghuvanshi S."/>
            <person name="Mohanty A."/>
            <person name="Bharti A.K."/>
            <person name="Gaur A."/>
            <person name="Gupta V."/>
            <person name="Kumar D."/>
            <person name="Ravi V."/>
            <person name="Vij S."/>
            <person name="Kapur A."/>
            <person name="Khurana P."/>
            <person name="Khurana P."/>
            <person name="Khurana J.P."/>
            <person name="Tyagi A.K."/>
            <person name="Gaikwad K."/>
            <person name="Singh A."/>
            <person name="Dalal V."/>
            <person name="Srivastava S."/>
            <person name="Dixit A."/>
            <person name="Pal A.K."/>
            <person name="Ghazi I.A."/>
            <person name="Yadav M."/>
            <person name="Pandit A."/>
            <person name="Bhargava A."/>
            <person name="Sureshbabu K."/>
            <person name="Batra K."/>
            <person name="Sharma T.R."/>
            <person name="Mohapatra T."/>
            <person name="Singh N.K."/>
            <person name="Messing J."/>
            <person name="Nelson A.B."/>
            <person name="Fuks G."/>
            <person name="Kavchok S."/>
            <person name="Keizer G."/>
            <person name="Linton E."/>
            <person name="Llaca V."/>
            <person name="Song R."/>
            <person name="Tanyolac B."/>
            <person name="Young S."/>
            <person name="Ho-Il K."/>
            <person name="Hahn J.H."/>
            <person name="Sangsakoo G."/>
            <person name="Vanavichit A."/>
            <person name="de Mattos Luiz.A.T."/>
            <person name="Zimmer P.D."/>
            <person name="Malone G."/>
            <person name="Dellagostin O."/>
            <person name="de Oliveira A.C."/>
            <person name="Bevan M."/>
            <person name="Bancroft I."/>
            <person name="Minx P."/>
            <person name="Cordum H."/>
            <person name="Wilson R."/>
            <person name="Cheng Z."/>
            <person name="Jin W."/>
            <person name="Jiang J."/>
            <person name="Leong S.A."/>
            <person name="Iwama H."/>
            <person name="Gojobori T."/>
            <person name="Itoh T."/>
            <person name="Niimura Y."/>
            <person name="Fujii Y."/>
            <person name="Habara T."/>
            <person name="Sakai H."/>
            <person name="Sato Y."/>
            <person name="Wilson G."/>
            <person name="Kumar K."/>
            <person name="McCouch S."/>
            <person name="Juretic N."/>
            <person name="Hoen D."/>
            <person name="Wright S."/>
            <person name="Bruskiewich R."/>
            <person name="Bureau T."/>
            <person name="Miyao A."/>
            <person name="Hirochika H."/>
            <person name="Nishikawa T."/>
            <person name="Kadowaki K."/>
            <person name="Sugiura M."/>
            <person name="Burr B."/>
            <person name="Sasaki T."/>
        </authorList>
    </citation>
    <scope>NUCLEOTIDE SEQUENCE [LARGE SCALE GENOMIC DNA]</scope>
    <source>
        <strain evidence="3">cv. Nipponbare</strain>
    </source>
</reference>
<dbReference type="AlphaFoldDB" id="A0A0P0VXQ6"/>
<dbReference type="Proteomes" id="UP000059680">
    <property type="component" value="Chromosome 3"/>
</dbReference>
<reference evidence="2 3" key="2">
    <citation type="journal article" date="2013" name="Plant Cell Physiol.">
        <title>Rice Annotation Project Database (RAP-DB): an integrative and interactive database for rice genomics.</title>
        <authorList>
            <person name="Sakai H."/>
            <person name="Lee S.S."/>
            <person name="Tanaka T."/>
            <person name="Numa H."/>
            <person name="Kim J."/>
            <person name="Kawahara Y."/>
            <person name="Wakimoto H."/>
            <person name="Yang C.C."/>
            <person name="Iwamoto M."/>
            <person name="Abe T."/>
            <person name="Yamada Y."/>
            <person name="Muto A."/>
            <person name="Inokuchi H."/>
            <person name="Ikemura T."/>
            <person name="Matsumoto T."/>
            <person name="Sasaki T."/>
            <person name="Itoh T."/>
        </authorList>
    </citation>
    <scope>NUCLEOTIDE SEQUENCE [LARGE SCALE GENOMIC DNA]</scope>
    <source>
        <strain evidence="3">cv. Nipponbare</strain>
    </source>
</reference>
<feature type="compositionally biased region" description="Basic residues" evidence="1">
    <location>
        <begin position="8"/>
        <end position="27"/>
    </location>
</feature>
<keyword evidence="3" id="KW-1185">Reference proteome</keyword>
<dbReference type="InParanoid" id="A0A0P0VXQ6"/>
<evidence type="ECO:0000313" key="2">
    <source>
        <dbReference type="EMBL" id="BAS84278.1"/>
    </source>
</evidence>
<reference evidence="2 3" key="3">
    <citation type="journal article" date="2013" name="Rice">
        <title>Improvement of the Oryza sativa Nipponbare reference genome using next generation sequence and optical map data.</title>
        <authorList>
            <person name="Kawahara Y."/>
            <person name="de la Bastide M."/>
            <person name="Hamilton J.P."/>
            <person name="Kanamori H."/>
            <person name="McCombie W.R."/>
            <person name="Ouyang S."/>
            <person name="Schwartz D.C."/>
            <person name="Tanaka T."/>
            <person name="Wu J."/>
            <person name="Zhou S."/>
            <person name="Childs K.L."/>
            <person name="Davidson R.M."/>
            <person name="Lin H."/>
            <person name="Quesada-Ocampo L."/>
            <person name="Vaillancourt B."/>
            <person name="Sakai H."/>
            <person name="Lee S.S."/>
            <person name="Kim J."/>
            <person name="Numa H."/>
            <person name="Itoh T."/>
            <person name="Buell C.R."/>
            <person name="Matsumoto T."/>
        </authorList>
    </citation>
    <scope>NUCLEOTIDE SEQUENCE [LARGE SCALE GENOMIC DNA]</scope>
    <source>
        <strain evidence="3">cv. Nipponbare</strain>
    </source>
</reference>
<evidence type="ECO:0000256" key="1">
    <source>
        <dbReference type="SAM" id="MobiDB-lite"/>
    </source>
</evidence>